<dbReference type="CDD" id="cd00093">
    <property type="entry name" value="HTH_XRE"/>
    <property type="match status" value="1"/>
</dbReference>
<reference evidence="3" key="1">
    <citation type="journal article" date="2019" name="Int. J. Syst. Evol. Microbiol.">
        <title>The Global Catalogue of Microorganisms (GCM) 10K type strain sequencing project: providing services to taxonomists for standard genome sequencing and annotation.</title>
        <authorList>
            <consortium name="The Broad Institute Genomics Platform"/>
            <consortium name="The Broad Institute Genome Sequencing Center for Infectious Disease"/>
            <person name="Wu L."/>
            <person name="Ma J."/>
        </authorList>
    </citation>
    <scope>NUCLEOTIDE SEQUENCE [LARGE SCALE GENOMIC DNA]</scope>
    <source>
        <strain evidence="3">IBRC-M 10908</strain>
    </source>
</reference>
<evidence type="ECO:0000313" key="2">
    <source>
        <dbReference type="EMBL" id="MFC4336053.1"/>
    </source>
</evidence>
<feature type="domain" description="HTH cro/C1-type" evidence="1">
    <location>
        <begin position="6"/>
        <end position="41"/>
    </location>
</feature>
<sequence>MFAKELQVMRLEAGLSIAEAANLLGMKDDGIRKWEKGESTPRELAIEGLCNRYEAGEAQRKYLLWLYAQRDSPDIVSTHIHEPRPLFIAEQYYQRIYKHELLFVPGVLQIEDYHRAPEISDPRAGEGDLERVWDLRVRRQKALQARRGANIKIVMGEGVLLGLNRLPCATQQIEHMLKMVHRGWDLRVERLPYGLMYTGFDLFLPTGQSTPDMPPFTYYEVPDKFEYVESPQRLREYKSMFDHLMNTSVSLEEYLNAD</sequence>
<organism evidence="2 3">
    <name type="scientific">Salininema proteolyticum</name>
    <dbReference type="NCBI Taxonomy" id="1607685"/>
    <lineage>
        <taxon>Bacteria</taxon>
        <taxon>Bacillati</taxon>
        <taxon>Actinomycetota</taxon>
        <taxon>Actinomycetes</taxon>
        <taxon>Glycomycetales</taxon>
        <taxon>Glycomycetaceae</taxon>
        <taxon>Salininema</taxon>
    </lineage>
</organism>
<dbReference type="RefSeq" id="WP_380621504.1">
    <property type="nucleotide sequence ID" value="NZ_JBHSDK010000015.1"/>
</dbReference>
<dbReference type="InterPro" id="IPR001387">
    <property type="entry name" value="Cro/C1-type_HTH"/>
</dbReference>
<dbReference type="InterPro" id="IPR043917">
    <property type="entry name" value="DUF5753"/>
</dbReference>
<evidence type="ECO:0000259" key="1">
    <source>
        <dbReference type="PROSITE" id="PS50943"/>
    </source>
</evidence>
<name>A0ABV8U066_9ACTN</name>
<proteinExistence type="predicted"/>
<dbReference type="SMART" id="SM00530">
    <property type="entry name" value="HTH_XRE"/>
    <property type="match status" value="1"/>
</dbReference>
<accession>A0ABV8U066</accession>
<dbReference type="InterPro" id="IPR010982">
    <property type="entry name" value="Lambda_DNA-bd_dom_sf"/>
</dbReference>
<dbReference type="Gene3D" id="1.10.260.40">
    <property type="entry name" value="lambda repressor-like DNA-binding domains"/>
    <property type="match status" value="1"/>
</dbReference>
<dbReference type="Pfam" id="PF19054">
    <property type="entry name" value="DUF5753"/>
    <property type="match status" value="1"/>
</dbReference>
<dbReference type="EMBL" id="JBHSDK010000015">
    <property type="protein sequence ID" value="MFC4336053.1"/>
    <property type="molecule type" value="Genomic_DNA"/>
</dbReference>
<dbReference type="SUPFAM" id="SSF47413">
    <property type="entry name" value="lambda repressor-like DNA-binding domains"/>
    <property type="match status" value="1"/>
</dbReference>
<dbReference type="Pfam" id="PF13560">
    <property type="entry name" value="HTH_31"/>
    <property type="match status" value="1"/>
</dbReference>
<keyword evidence="3" id="KW-1185">Reference proteome</keyword>
<evidence type="ECO:0000313" key="3">
    <source>
        <dbReference type="Proteomes" id="UP001595823"/>
    </source>
</evidence>
<protein>
    <submittedName>
        <fullName evidence="2">Scr1 family TA system antitoxin-like transcriptional regulator</fullName>
    </submittedName>
</protein>
<gene>
    <name evidence="2" type="ORF">ACFPET_12640</name>
</gene>
<dbReference type="Proteomes" id="UP001595823">
    <property type="component" value="Unassembled WGS sequence"/>
</dbReference>
<dbReference type="PROSITE" id="PS50943">
    <property type="entry name" value="HTH_CROC1"/>
    <property type="match status" value="1"/>
</dbReference>
<comment type="caution">
    <text evidence="2">The sequence shown here is derived from an EMBL/GenBank/DDBJ whole genome shotgun (WGS) entry which is preliminary data.</text>
</comment>